<sequence length="160" mass="16814">MARIVRLRALWVGYSKTTRPCYCRQGTIPMDTRMPLSSQSSAASRSGTSSFALVRTAIWSVCYFAFYFVQQVAELFAPLLLIAGVAWAALPALVSALSKSAASADPQARDAIANVASAIPHHLAIAGHDLTASGLIWDGIMLMALAAAGATLATLAGRSM</sequence>
<organism evidence="2 3">
    <name type="scientific">Acetobacter pomorum DM001</name>
    <dbReference type="NCBI Taxonomy" id="945681"/>
    <lineage>
        <taxon>Bacteria</taxon>
        <taxon>Pseudomonadati</taxon>
        <taxon>Pseudomonadota</taxon>
        <taxon>Alphaproteobacteria</taxon>
        <taxon>Acetobacterales</taxon>
        <taxon>Acetobacteraceae</taxon>
        <taxon>Acetobacter</taxon>
    </lineage>
</organism>
<name>F1YSL3_9PROT</name>
<protein>
    <submittedName>
        <fullName evidence="2">Uncharacterized protein</fullName>
    </submittedName>
</protein>
<evidence type="ECO:0000313" key="2">
    <source>
        <dbReference type="EMBL" id="EGE47887.1"/>
    </source>
</evidence>
<feature type="transmembrane region" description="Helical" evidence="1">
    <location>
        <begin position="75"/>
        <end position="97"/>
    </location>
</feature>
<dbReference type="AlphaFoldDB" id="F1YSL3"/>
<accession>F1YSL3</accession>
<feature type="transmembrane region" description="Helical" evidence="1">
    <location>
        <begin position="135"/>
        <end position="156"/>
    </location>
</feature>
<proteinExistence type="predicted"/>
<keyword evidence="1" id="KW-0812">Transmembrane</keyword>
<dbReference type="Proteomes" id="UP000018454">
    <property type="component" value="Unassembled WGS sequence"/>
</dbReference>
<evidence type="ECO:0000256" key="1">
    <source>
        <dbReference type="SAM" id="Phobius"/>
    </source>
</evidence>
<evidence type="ECO:0000313" key="3">
    <source>
        <dbReference type="Proteomes" id="UP000018454"/>
    </source>
</evidence>
<comment type="caution">
    <text evidence="2">The sequence shown here is derived from an EMBL/GenBank/DDBJ whole genome shotgun (WGS) entry which is preliminary data.</text>
</comment>
<dbReference type="EMBL" id="AEUP01000023">
    <property type="protein sequence ID" value="EGE47887.1"/>
    <property type="molecule type" value="Genomic_DNA"/>
</dbReference>
<keyword evidence="1" id="KW-1133">Transmembrane helix</keyword>
<keyword evidence="1" id="KW-0472">Membrane</keyword>
<reference evidence="2 3" key="1">
    <citation type="journal article" date="2011" name="Science">
        <title>Drosophila microbiome modulates host developmental and metabolic homeostasis via insulin signaling.</title>
        <authorList>
            <person name="Shin S.C."/>
            <person name="Kim S.H."/>
            <person name="You H."/>
            <person name="Kim B."/>
            <person name="Kim A.C."/>
            <person name="Lee K.A."/>
            <person name="Yoon J.H."/>
            <person name="Ryu J.H."/>
            <person name="Lee W.J."/>
        </authorList>
    </citation>
    <scope>NUCLEOTIDE SEQUENCE [LARGE SCALE GENOMIC DNA]</scope>
    <source>
        <strain evidence="2 3">DM001</strain>
    </source>
</reference>
<gene>
    <name evidence="2" type="ORF">APO_0911</name>
</gene>